<evidence type="ECO:0000256" key="2">
    <source>
        <dbReference type="ARBA" id="ARBA00022475"/>
    </source>
</evidence>
<keyword evidence="10" id="KW-1185">Reference proteome</keyword>
<gene>
    <name evidence="9" type="ORF">ACFSKW_11160</name>
</gene>
<proteinExistence type="predicted"/>
<comment type="subcellular location">
    <subcellularLocation>
        <location evidence="1">Cell membrane</location>
        <topology evidence="1">Multi-pass membrane protein</topology>
    </subcellularLocation>
</comment>
<evidence type="ECO:0000313" key="9">
    <source>
        <dbReference type="EMBL" id="MFD1932032.1"/>
    </source>
</evidence>
<feature type="transmembrane region" description="Helical" evidence="7">
    <location>
        <begin position="339"/>
        <end position="366"/>
    </location>
</feature>
<sequence>MTAIRLAARLTLLHRGIAALLGVLVLSMTLLGGALPRVFEDSYERSLLQAVRETRPELLEIAVDAQSVAVGARPADAAALATRMDALRKAMPPALASLVGEVKYGVSTNRLRLVGHVGREPRADNFVDLAWNTGAAKRVRYVKGVPPSNVTTGPNPLTERSTPNPRQDAALTVLMARPQLTTVEVGLPEDVTEQMGLDVGATIVSAGGLLIKVTGLYEPIDPADPFWSVFPSMARVYIPNPAANAASFVVTGLADQKVVAALSQVRERMNYRWGFSAVPSAFTVEAAPRLGAALDAFTAAARRMSTPVMPYKVTSRLPATTDDFLGKLGATQTLMGLQFAGLFAVAFGVVALVLGLLLGRVAAGLVAARARAASTAQFAAVGAAVILFAVVPGAALGFALSRLAPGLDTTMSLLAAPALVLATFLYGMGHLLVVHRGPLVERRDDLVVRPFTPRRLVADLLVVLLAAVAAYLAISRGVTAAPPGSGGDPLLVAAPTAVALACALVLLWGYPYLLRLLSLAAARSRRPVLFLAVAAAARSRTAATLPALILVPALTLSVYSALTLDSLAEGQRAAAWQRTGADARVSVGEGAISPEAIEQVRGLPGVRKVIPFELRAGRLSGGTLAFTYLRLDTAAYARSLTDAPPAVSVPVTAVNRAADRSAATAKGSAAPVLVTRGLGTARARPIVLSGNDATPVVVDHVGHIERFPGVEPAGELLVLPTSVLPEEKAPLRPNELFVFGEGINAADLEKALGAWAVAGTREADLAAIVSTPLTRTITLAFRLSALALAVYSLLAVWVTVVAGAAERRRSISYLSTMGMSGRQAQSITLGEVSPLVITAGVAGILLGTAYPAVFGGGVDLSDYAGGLPVGYSVTWTTPLLLGAGVTVAALLGAVGHVAASGRRGVGVALRAGE</sequence>
<accession>A0ABW4SR55</accession>
<feature type="domain" description="ABC3 transporter permease C-terminal" evidence="8">
    <location>
        <begin position="785"/>
        <end position="893"/>
    </location>
</feature>
<reference evidence="10" key="1">
    <citation type="journal article" date="2019" name="Int. J. Syst. Evol. Microbiol.">
        <title>The Global Catalogue of Microorganisms (GCM) 10K type strain sequencing project: providing services to taxonomists for standard genome sequencing and annotation.</title>
        <authorList>
            <consortium name="The Broad Institute Genomics Platform"/>
            <consortium name="The Broad Institute Genome Sequencing Center for Infectious Disease"/>
            <person name="Wu L."/>
            <person name="Ma J."/>
        </authorList>
    </citation>
    <scope>NUCLEOTIDE SEQUENCE [LARGE SCALE GENOMIC DNA]</scope>
    <source>
        <strain evidence="10">ICMP 6774ER</strain>
    </source>
</reference>
<evidence type="ECO:0000256" key="3">
    <source>
        <dbReference type="ARBA" id="ARBA00022692"/>
    </source>
</evidence>
<dbReference type="EMBL" id="JBHUFV010000016">
    <property type="protein sequence ID" value="MFD1932032.1"/>
    <property type="molecule type" value="Genomic_DNA"/>
</dbReference>
<evidence type="ECO:0000256" key="4">
    <source>
        <dbReference type="ARBA" id="ARBA00022989"/>
    </source>
</evidence>
<feature type="transmembrane region" description="Helical" evidence="7">
    <location>
        <begin position="378"/>
        <end position="400"/>
    </location>
</feature>
<keyword evidence="2" id="KW-1003">Cell membrane</keyword>
<feature type="transmembrane region" description="Helical" evidence="7">
    <location>
        <begin position="12"/>
        <end position="35"/>
    </location>
</feature>
<keyword evidence="3 7" id="KW-0812">Transmembrane</keyword>
<feature type="transmembrane region" description="Helical" evidence="7">
    <location>
        <begin position="826"/>
        <end position="853"/>
    </location>
</feature>
<feature type="transmembrane region" description="Helical" evidence="7">
    <location>
        <begin position="412"/>
        <end position="435"/>
    </location>
</feature>
<evidence type="ECO:0000256" key="7">
    <source>
        <dbReference type="SAM" id="Phobius"/>
    </source>
</evidence>
<feature type="transmembrane region" description="Helical" evidence="7">
    <location>
        <begin position="494"/>
        <end position="521"/>
    </location>
</feature>
<evidence type="ECO:0000313" key="10">
    <source>
        <dbReference type="Proteomes" id="UP001597368"/>
    </source>
</evidence>
<evidence type="ECO:0000259" key="8">
    <source>
        <dbReference type="Pfam" id="PF02687"/>
    </source>
</evidence>
<keyword evidence="4 7" id="KW-1133">Transmembrane helix</keyword>
<feature type="transmembrane region" description="Helical" evidence="7">
    <location>
        <begin position="779"/>
        <end position="805"/>
    </location>
</feature>
<evidence type="ECO:0000256" key="1">
    <source>
        <dbReference type="ARBA" id="ARBA00004651"/>
    </source>
</evidence>
<dbReference type="InterPro" id="IPR003838">
    <property type="entry name" value="ABC3_permease_C"/>
</dbReference>
<feature type="transmembrane region" description="Helical" evidence="7">
    <location>
        <begin position="873"/>
        <end position="894"/>
    </location>
</feature>
<dbReference type="Pfam" id="PF02687">
    <property type="entry name" value="FtsX"/>
    <property type="match status" value="1"/>
</dbReference>
<feature type="compositionally biased region" description="Polar residues" evidence="6">
    <location>
        <begin position="148"/>
        <end position="164"/>
    </location>
</feature>
<keyword evidence="5 7" id="KW-0472">Membrane</keyword>
<evidence type="ECO:0000256" key="5">
    <source>
        <dbReference type="ARBA" id="ARBA00023136"/>
    </source>
</evidence>
<name>A0ABW4SR55_9ACTN</name>
<comment type="caution">
    <text evidence="9">The sequence shown here is derived from an EMBL/GenBank/DDBJ whole genome shotgun (WGS) entry which is preliminary data.</text>
</comment>
<feature type="transmembrane region" description="Helical" evidence="7">
    <location>
        <begin position="542"/>
        <end position="562"/>
    </location>
</feature>
<dbReference type="Proteomes" id="UP001597368">
    <property type="component" value="Unassembled WGS sequence"/>
</dbReference>
<feature type="region of interest" description="Disordered" evidence="6">
    <location>
        <begin position="144"/>
        <end position="164"/>
    </location>
</feature>
<protein>
    <submittedName>
        <fullName evidence="9">FtsX-like permease family protein</fullName>
    </submittedName>
</protein>
<evidence type="ECO:0000256" key="6">
    <source>
        <dbReference type="SAM" id="MobiDB-lite"/>
    </source>
</evidence>
<feature type="transmembrane region" description="Helical" evidence="7">
    <location>
        <begin position="456"/>
        <end position="474"/>
    </location>
</feature>
<organism evidence="9 10">
    <name type="scientific">Nonomuraea mangrovi</name>
    <dbReference type="NCBI Taxonomy" id="2316207"/>
    <lineage>
        <taxon>Bacteria</taxon>
        <taxon>Bacillati</taxon>
        <taxon>Actinomycetota</taxon>
        <taxon>Actinomycetes</taxon>
        <taxon>Streptosporangiales</taxon>
        <taxon>Streptosporangiaceae</taxon>
        <taxon>Nonomuraea</taxon>
    </lineage>
</organism>
<dbReference type="RefSeq" id="WP_379571924.1">
    <property type="nucleotide sequence ID" value="NZ_JBHUFV010000016.1"/>
</dbReference>